<organism evidence="1 2">
    <name type="scientific">Weissella oryzae (strain DSM 25784 / JCM 18191 / LMG 30913 / SG25)</name>
    <dbReference type="NCBI Taxonomy" id="1329250"/>
    <lineage>
        <taxon>Bacteria</taxon>
        <taxon>Bacillati</taxon>
        <taxon>Bacillota</taxon>
        <taxon>Bacilli</taxon>
        <taxon>Lactobacillales</taxon>
        <taxon>Lactobacillaceae</taxon>
        <taxon>Weissella</taxon>
    </lineage>
</organism>
<accession>A0A069CXC0</accession>
<dbReference type="AlphaFoldDB" id="A0A069CXC0"/>
<dbReference type="Proteomes" id="UP000030643">
    <property type="component" value="Unassembled WGS sequence"/>
</dbReference>
<reference evidence="2" key="1">
    <citation type="journal article" date="2014" name="Genome Announc.">
        <title>Draft genome sequence of Weissella oryzae SG25T, isolated from fermented rice grains.</title>
        <authorList>
            <person name="Tanizawa Y."/>
            <person name="Fujisawa T."/>
            <person name="Mochizuki T."/>
            <person name="Kaminuma E."/>
            <person name="Suzuki Y."/>
            <person name="Nakamura Y."/>
            <person name="Tohno M."/>
        </authorList>
    </citation>
    <scope>NUCLEOTIDE SEQUENCE [LARGE SCALE GENOMIC DNA]</scope>
    <source>
        <strain evidence="2">DSM 25784 / JCM 18191 / LMG 30913 / SG25</strain>
    </source>
</reference>
<keyword evidence="2" id="KW-1185">Reference proteome</keyword>
<sequence length="106" mass="12034">MGVIIMAEITLHEDAYQTLMNKLGEGGPTLGERTLNVAEGFLIRDSAGKEASYQYLDVILRADDTYWSPLGTEDRLTLYNISDYTIQSQDDQQWISIAEWFNRPGK</sequence>
<name>A0A069CXC0_WEIOS</name>
<evidence type="ECO:0000313" key="2">
    <source>
        <dbReference type="Proteomes" id="UP000030643"/>
    </source>
</evidence>
<protein>
    <submittedName>
        <fullName evidence="1">Uncharacterized protein</fullName>
    </submittedName>
</protein>
<gene>
    <name evidence="1" type="ORF">WOSG25_170370</name>
</gene>
<evidence type="ECO:0000313" key="1">
    <source>
        <dbReference type="EMBL" id="GAK31853.1"/>
    </source>
</evidence>
<proteinExistence type="predicted"/>
<dbReference type="EMBL" id="DF820500">
    <property type="protein sequence ID" value="GAK31853.1"/>
    <property type="molecule type" value="Genomic_DNA"/>
</dbReference>